<dbReference type="Proteomes" id="UP001162156">
    <property type="component" value="Unassembled WGS sequence"/>
</dbReference>
<accession>A0AAV8XZY6</accession>
<evidence type="ECO:0000313" key="3">
    <source>
        <dbReference type="EMBL" id="KAJ8943848.1"/>
    </source>
</evidence>
<evidence type="ECO:0000256" key="1">
    <source>
        <dbReference type="SAM" id="SignalP"/>
    </source>
</evidence>
<proteinExistence type="predicted"/>
<feature type="chain" id="PRO_5043731712" description="DDE-1 domain-containing protein" evidence="1">
    <location>
        <begin position="23"/>
        <end position="84"/>
    </location>
</feature>
<dbReference type="AlphaFoldDB" id="A0AAV8XZY6"/>
<feature type="signal peptide" evidence="1">
    <location>
        <begin position="1"/>
        <end position="22"/>
    </location>
</feature>
<dbReference type="Pfam" id="PF03184">
    <property type="entry name" value="DDE_1"/>
    <property type="match status" value="1"/>
</dbReference>
<evidence type="ECO:0000259" key="2">
    <source>
        <dbReference type="Pfam" id="PF03184"/>
    </source>
</evidence>
<organism evidence="3 4">
    <name type="scientific">Rhamnusium bicolor</name>
    <dbReference type="NCBI Taxonomy" id="1586634"/>
    <lineage>
        <taxon>Eukaryota</taxon>
        <taxon>Metazoa</taxon>
        <taxon>Ecdysozoa</taxon>
        <taxon>Arthropoda</taxon>
        <taxon>Hexapoda</taxon>
        <taxon>Insecta</taxon>
        <taxon>Pterygota</taxon>
        <taxon>Neoptera</taxon>
        <taxon>Endopterygota</taxon>
        <taxon>Coleoptera</taxon>
        <taxon>Polyphaga</taxon>
        <taxon>Cucujiformia</taxon>
        <taxon>Chrysomeloidea</taxon>
        <taxon>Cerambycidae</taxon>
        <taxon>Lepturinae</taxon>
        <taxon>Rhagiini</taxon>
        <taxon>Rhamnusium</taxon>
    </lineage>
</organism>
<name>A0AAV8XZY6_9CUCU</name>
<evidence type="ECO:0000313" key="4">
    <source>
        <dbReference type="Proteomes" id="UP001162156"/>
    </source>
</evidence>
<dbReference type="EMBL" id="JANEYF010002643">
    <property type="protein sequence ID" value="KAJ8943848.1"/>
    <property type="molecule type" value="Genomic_DNA"/>
</dbReference>
<gene>
    <name evidence="3" type="ORF">NQ314_009617</name>
</gene>
<reference evidence="3" key="1">
    <citation type="journal article" date="2023" name="Insect Mol. Biol.">
        <title>Genome sequencing provides insights into the evolution of gene families encoding plant cell wall-degrading enzymes in longhorned beetles.</title>
        <authorList>
            <person name="Shin N.R."/>
            <person name="Okamura Y."/>
            <person name="Kirsch R."/>
            <person name="Pauchet Y."/>
        </authorList>
    </citation>
    <scope>NUCLEOTIDE SEQUENCE</scope>
    <source>
        <strain evidence="3">RBIC_L_NR</strain>
    </source>
</reference>
<protein>
    <recommendedName>
        <fullName evidence="2">DDE-1 domain-containing protein</fullName>
    </recommendedName>
</protein>
<dbReference type="InterPro" id="IPR004875">
    <property type="entry name" value="DDE_SF_endonuclease_dom"/>
</dbReference>
<comment type="caution">
    <text evidence="3">The sequence shown here is derived from an EMBL/GenBank/DDBJ whole genome shotgun (WGS) entry which is preliminary data.</text>
</comment>
<sequence>MTFYRCLLIVKVYTCILHCALEDQKKARYNCSLSGWMEAPQFLDWFINCFIPETLKLDGTKLLILDGHKSHVSLELIDAAAEKI</sequence>
<dbReference type="GO" id="GO:0003676">
    <property type="term" value="F:nucleic acid binding"/>
    <property type="evidence" value="ECO:0007669"/>
    <property type="project" value="InterPro"/>
</dbReference>
<feature type="domain" description="DDE-1" evidence="2">
    <location>
        <begin position="23"/>
        <end position="76"/>
    </location>
</feature>
<keyword evidence="1" id="KW-0732">Signal</keyword>
<keyword evidence="4" id="KW-1185">Reference proteome</keyword>